<dbReference type="InterPro" id="IPR012349">
    <property type="entry name" value="Split_barrel_FMN-bd"/>
</dbReference>
<dbReference type="Gene3D" id="2.30.110.10">
    <property type="entry name" value="Electron Transport, Fmn-binding Protein, Chain A"/>
    <property type="match status" value="1"/>
</dbReference>
<dbReference type="PANTHER" id="PTHR39336:SF1">
    <property type="entry name" value="PYRIDOXAMINE PHOSPHATE OXIDASE FAMILY PROTEIN (AFU_ORTHOLOGUE AFUA_6G11440)"/>
    <property type="match status" value="1"/>
</dbReference>
<dbReference type="InterPro" id="IPR011576">
    <property type="entry name" value="Pyridox_Oxase_N"/>
</dbReference>
<evidence type="ECO:0000259" key="1">
    <source>
        <dbReference type="Pfam" id="PF01243"/>
    </source>
</evidence>
<sequence>MAKEWSNIPEHLAEFAMKQNVFFIASAVGDKDDINLSPKGVVQLRVLDDKTVLYADYNGSGNRTAEDLNAGGRATILFVSFDEKPLILRFYCSGEVISKGTEEFNTLCEKHYADLEKDNFRQVFRFRAYRVQTSCGFGVPEMKFVSDRSDKSYFKELTAP</sequence>
<dbReference type="PANTHER" id="PTHR39336">
    <property type="entry name" value="PYRIDOXAMINE PHOSPHATE OXIDASE FAMILY PROTEIN (AFU_ORTHOLOGUE AFUA_6G11440)"/>
    <property type="match status" value="1"/>
</dbReference>
<dbReference type="AlphaFoldDB" id="A0A3B1C006"/>
<gene>
    <name evidence="2" type="ORF">MNBD_NITROSPINAE01-1020</name>
</gene>
<name>A0A3B1C006_9ZZZZ</name>
<dbReference type="Pfam" id="PF01243">
    <property type="entry name" value="PNPOx_N"/>
    <property type="match status" value="1"/>
</dbReference>
<accession>A0A3B1C006</accession>
<dbReference type="SUPFAM" id="SSF50475">
    <property type="entry name" value="FMN-binding split barrel"/>
    <property type="match status" value="1"/>
</dbReference>
<feature type="domain" description="Pyridoxamine 5'-phosphate oxidase N-terminal" evidence="1">
    <location>
        <begin position="9"/>
        <end position="135"/>
    </location>
</feature>
<protein>
    <recommendedName>
        <fullName evidence="1">Pyridoxamine 5'-phosphate oxidase N-terminal domain-containing protein</fullName>
    </recommendedName>
</protein>
<dbReference type="EMBL" id="UOGC01000050">
    <property type="protein sequence ID" value="VAX17344.1"/>
    <property type="molecule type" value="Genomic_DNA"/>
</dbReference>
<reference evidence="2" key="1">
    <citation type="submission" date="2018-06" db="EMBL/GenBank/DDBJ databases">
        <authorList>
            <person name="Zhirakovskaya E."/>
        </authorList>
    </citation>
    <scope>NUCLEOTIDE SEQUENCE</scope>
</reference>
<proteinExistence type="predicted"/>
<organism evidence="2">
    <name type="scientific">hydrothermal vent metagenome</name>
    <dbReference type="NCBI Taxonomy" id="652676"/>
    <lineage>
        <taxon>unclassified sequences</taxon>
        <taxon>metagenomes</taxon>
        <taxon>ecological metagenomes</taxon>
    </lineage>
</organism>
<evidence type="ECO:0000313" key="2">
    <source>
        <dbReference type="EMBL" id="VAX17344.1"/>
    </source>
</evidence>